<reference evidence="1 2" key="1">
    <citation type="submission" date="2014-04" db="EMBL/GenBank/DDBJ databases">
        <authorList>
            <consortium name="DOE Joint Genome Institute"/>
            <person name="Kuo A."/>
            <person name="Kohler A."/>
            <person name="Nagy L.G."/>
            <person name="Floudas D."/>
            <person name="Copeland A."/>
            <person name="Barry K.W."/>
            <person name="Cichocki N."/>
            <person name="Veneault-Fourrey C."/>
            <person name="LaButti K."/>
            <person name="Lindquist E.A."/>
            <person name="Lipzen A."/>
            <person name="Lundell T."/>
            <person name="Morin E."/>
            <person name="Murat C."/>
            <person name="Sun H."/>
            <person name="Tunlid A."/>
            <person name="Henrissat B."/>
            <person name="Grigoriev I.V."/>
            <person name="Hibbett D.S."/>
            <person name="Martin F."/>
            <person name="Nordberg H.P."/>
            <person name="Cantor M.N."/>
            <person name="Hua S.X."/>
        </authorList>
    </citation>
    <scope>NUCLEOTIDE SEQUENCE [LARGE SCALE GENOMIC DNA]</scope>
    <source>
        <strain evidence="1 2">Foug A</strain>
    </source>
</reference>
<proteinExistence type="predicted"/>
<accession>A0A0C3ENV0</accession>
<sequence>MYRQCIQATPSWQGGPAHYDCVFIEKDPTLPGFQGLHVAQVVLFFSFTHRVTYYPCALVCWFSPSGDSPCSETRMWQVKPDFDGQGNHIVSVIHLNTILHAAHLIPVFGSTPIDHDIQFTDSLADFASYYINKYLDYHAHEIAF</sequence>
<evidence type="ECO:0000313" key="1">
    <source>
        <dbReference type="EMBL" id="KIM69869.1"/>
    </source>
</evidence>
<dbReference type="Proteomes" id="UP000053989">
    <property type="component" value="Unassembled WGS sequence"/>
</dbReference>
<dbReference type="HOGENOM" id="CLU_006344_16_0_1"/>
<gene>
    <name evidence="1" type="ORF">SCLCIDRAFT_101681</name>
</gene>
<protein>
    <submittedName>
        <fullName evidence="1">Uncharacterized protein</fullName>
    </submittedName>
</protein>
<evidence type="ECO:0000313" key="2">
    <source>
        <dbReference type="Proteomes" id="UP000053989"/>
    </source>
</evidence>
<dbReference type="EMBL" id="KN822005">
    <property type="protein sequence ID" value="KIM69869.1"/>
    <property type="molecule type" value="Genomic_DNA"/>
</dbReference>
<reference evidence="2" key="2">
    <citation type="submission" date="2015-01" db="EMBL/GenBank/DDBJ databases">
        <title>Evolutionary Origins and Diversification of the Mycorrhizal Mutualists.</title>
        <authorList>
            <consortium name="DOE Joint Genome Institute"/>
            <consortium name="Mycorrhizal Genomics Consortium"/>
            <person name="Kohler A."/>
            <person name="Kuo A."/>
            <person name="Nagy L.G."/>
            <person name="Floudas D."/>
            <person name="Copeland A."/>
            <person name="Barry K.W."/>
            <person name="Cichocki N."/>
            <person name="Veneault-Fourrey C."/>
            <person name="LaButti K."/>
            <person name="Lindquist E.A."/>
            <person name="Lipzen A."/>
            <person name="Lundell T."/>
            <person name="Morin E."/>
            <person name="Murat C."/>
            <person name="Riley R."/>
            <person name="Ohm R."/>
            <person name="Sun H."/>
            <person name="Tunlid A."/>
            <person name="Henrissat B."/>
            <person name="Grigoriev I.V."/>
            <person name="Hibbett D.S."/>
            <person name="Martin F."/>
        </authorList>
    </citation>
    <scope>NUCLEOTIDE SEQUENCE [LARGE SCALE GENOMIC DNA]</scope>
    <source>
        <strain evidence="2">Foug A</strain>
    </source>
</reference>
<dbReference type="InParanoid" id="A0A0C3ENV0"/>
<dbReference type="OrthoDB" id="3187773at2759"/>
<dbReference type="AlphaFoldDB" id="A0A0C3ENV0"/>
<dbReference type="STRING" id="1036808.A0A0C3ENV0"/>
<name>A0A0C3ENV0_9AGAM</name>
<organism evidence="1 2">
    <name type="scientific">Scleroderma citrinum Foug A</name>
    <dbReference type="NCBI Taxonomy" id="1036808"/>
    <lineage>
        <taxon>Eukaryota</taxon>
        <taxon>Fungi</taxon>
        <taxon>Dikarya</taxon>
        <taxon>Basidiomycota</taxon>
        <taxon>Agaricomycotina</taxon>
        <taxon>Agaricomycetes</taxon>
        <taxon>Agaricomycetidae</taxon>
        <taxon>Boletales</taxon>
        <taxon>Sclerodermatineae</taxon>
        <taxon>Sclerodermataceae</taxon>
        <taxon>Scleroderma</taxon>
    </lineage>
</organism>
<keyword evidence="2" id="KW-1185">Reference proteome</keyword>